<evidence type="ECO:0000313" key="6">
    <source>
        <dbReference type="Proteomes" id="UP000714275"/>
    </source>
</evidence>
<comment type="caution">
    <text evidence="5">The sequence shown here is derived from an EMBL/GenBank/DDBJ whole genome shotgun (WGS) entry which is preliminary data.</text>
</comment>
<evidence type="ECO:0000256" key="2">
    <source>
        <dbReference type="ARBA" id="ARBA00022917"/>
    </source>
</evidence>
<evidence type="ECO:0000256" key="1">
    <source>
        <dbReference type="ARBA" id="ARBA00022741"/>
    </source>
</evidence>
<evidence type="ECO:0000256" key="3">
    <source>
        <dbReference type="ARBA" id="ARBA00023134"/>
    </source>
</evidence>
<dbReference type="AlphaFoldDB" id="A0A9P6ZY26"/>
<keyword evidence="6" id="KW-1185">Reference proteome</keyword>
<dbReference type="SUPFAM" id="SSF50447">
    <property type="entry name" value="Translation proteins"/>
    <property type="match status" value="1"/>
</dbReference>
<keyword evidence="1" id="KW-0547">Nucleotide-binding</keyword>
<keyword evidence="2" id="KW-0648">Protein biosynthesis</keyword>
<dbReference type="GO" id="GO:0003743">
    <property type="term" value="F:translation initiation factor activity"/>
    <property type="evidence" value="ECO:0007669"/>
    <property type="project" value="TreeGrafter"/>
</dbReference>
<dbReference type="OrthoDB" id="1045173at2759"/>
<dbReference type="InterPro" id="IPR050543">
    <property type="entry name" value="eIF2G"/>
</dbReference>
<protein>
    <submittedName>
        <fullName evidence="5">Uncharacterized protein</fullName>
    </submittedName>
</protein>
<dbReference type="GO" id="GO:0005525">
    <property type="term" value="F:GTP binding"/>
    <property type="evidence" value="ECO:0007669"/>
    <property type="project" value="UniProtKB-KW"/>
</dbReference>
<proteinExistence type="predicted"/>
<sequence length="82" mass="8876">MPSRNTSDPRLIVIRSFDINKPGAEVDDFQGGSILTGTARAGSRDPTKNTRGRRRCKPISSEIISLHAESNHLQFAVSGGLI</sequence>
<dbReference type="GO" id="GO:0001731">
    <property type="term" value="P:formation of translation preinitiation complex"/>
    <property type="evidence" value="ECO:0007669"/>
    <property type="project" value="TreeGrafter"/>
</dbReference>
<dbReference type="PANTHER" id="PTHR42854">
    <property type="entry name" value="EUKARYOTIC TRANSLATION INITIATION FACTOR 2 SUBUNIT 3 FAMILY MEMBER"/>
    <property type="match status" value="1"/>
</dbReference>
<accession>A0A9P6ZY26</accession>
<dbReference type="InterPro" id="IPR009000">
    <property type="entry name" value="Transl_B-barrel_sf"/>
</dbReference>
<name>A0A9P6ZY26_9AGAM</name>
<feature type="region of interest" description="Disordered" evidence="4">
    <location>
        <begin position="30"/>
        <end position="54"/>
    </location>
</feature>
<dbReference type="GO" id="GO:0005850">
    <property type="term" value="C:eukaryotic translation initiation factor 2 complex"/>
    <property type="evidence" value="ECO:0007669"/>
    <property type="project" value="TreeGrafter"/>
</dbReference>
<feature type="non-terminal residue" evidence="5">
    <location>
        <position position="82"/>
    </location>
</feature>
<dbReference type="Proteomes" id="UP000714275">
    <property type="component" value="Unassembled WGS sequence"/>
</dbReference>
<gene>
    <name evidence="5" type="ORF">EV702DRAFT_1095255</name>
</gene>
<reference evidence="5" key="1">
    <citation type="journal article" date="2020" name="New Phytol.">
        <title>Comparative genomics reveals dynamic genome evolution in host specialist ectomycorrhizal fungi.</title>
        <authorList>
            <person name="Lofgren L.A."/>
            <person name="Nguyen N.H."/>
            <person name="Vilgalys R."/>
            <person name="Ruytinx J."/>
            <person name="Liao H.L."/>
            <person name="Branco S."/>
            <person name="Kuo A."/>
            <person name="LaButti K."/>
            <person name="Lipzen A."/>
            <person name="Andreopoulos W."/>
            <person name="Pangilinan J."/>
            <person name="Riley R."/>
            <person name="Hundley H."/>
            <person name="Na H."/>
            <person name="Barry K."/>
            <person name="Grigoriev I.V."/>
            <person name="Stajich J.E."/>
            <person name="Kennedy P.G."/>
        </authorList>
    </citation>
    <scope>NUCLEOTIDE SEQUENCE</scope>
    <source>
        <strain evidence="5">DOB743</strain>
    </source>
</reference>
<organism evidence="5 6">
    <name type="scientific">Suillus placidus</name>
    <dbReference type="NCBI Taxonomy" id="48579"/>
    <lineage>
        <taxon>Eukaryota</taxon>
        <taxon>Fungi</taxon>
        <taxon>Dikarya</taxon>
        <taxon>Basidiomycota</taxon>
        <taxon>Agaricomycotina</taxon>
        <taxon>Agaricomycetes</taxon>
        <taxon>Agaricomycetidae</taxon>
        <taxon>Boletales</taxon>
        <taxon>Suillineae</taxon>
        <taxon>Suillaceae</taxon>
        <taxon>Suillus</taxon>
    </lineage>
</organism>
<evidence type="ECO:0000256" key="4">
    <source>
        <dbReference type="SAM" id="MobiDB-lite"/>
    </source>
</evidence>
<dbReference type="EMBL" id="JABBWD010000016">
    <property type="protein sequence ID" value="KAG1778265.1"/>
    <property type="molecule type" value="Genomic_DNA"/>
</dbReference>
<dbReference type="Gene3D" id="2.40.30.10">
    <property type="entry name" value="Translation factors"/>
    <property type="match status" value="1"/>
</dbReference>
<dbReference type="GO" id="GO:0005829">
    <property type="term" value="C:cytosol"/>
    <property type="evidence" value="ECO:0007669"/>
    <property type="project" value="TreeGrafter"/>
</dbReference>
<evidence type="ECO:0000313" key="5">
    <source>
        <dbReference type="EMBL" id="KAG1778265.1"/>
    </source>
</evidence>
<dbReference type="GO" id="GO:0000049">
    <property type="term" value="F:tRNA binding"/>
    <property type="evidence" value="ECO:0007669"/>
    <property type="project" value="TreeGrafter"/>
</dbReference>
<dbReference type="PANTHER" id="PTHR42854:SF3">
    <property type="entry name" value="EUKARYOTIC TRANSLATION INITIATION FACTOR 2 SUBUNIT 3-RELATED"/>
    <property type="match status" value="1"/>
</dbReference>
<keyword evidence="3" id="KW-0342">GTP-binding</keyword>